<protein>
    <recommendedName>
        <fullName evidence="1">ER-bound oxygenase mpaB/mpaB'/Rubber oxygenase catalytic domain-containing protein</fullName>
    </recommendedName>
</protein>
<comment type="caution">
    <text evidence="2">The sequence shown here is derived from an EMBL/GenBank/DDBJ whole genome shotgun (WGS) entry which is preliminary data.</text>
</comment>
<evidence type="ECO:0000259" key="1">
    <source>
        <dbReference type="Pfam" id="PF09995"/>
    </source>
</evidence>
<dbReference type="eggNOG" id="ENOG502Z8BV">
    <property type="taxonomic scope" value="Bacteria"/>
</dbReference>
<sequence length="440" mass="48841">MQKRQFHPALWQQIEQQAHQVPAIYGKIDFSKMPERFTVDGDGESLPGLDAMKAEILANDALVEQMAAYTLIGDTVADAYAARMGDFSFRQLIDMLQLACDKGLDAVPDAPPELSAFIGAMEARPDWIDMALVNEGARIERNQYAHLVPFAIRGAFLATFMNRYSALPMALTGNLSDQLAAKRVLETATFFTLTVMPGALERHGAAFKAAAMVRLMHSMVRVNVMRREGVWDTSVYGVPIPQVDQMPAGQIGSLLIAAHALQTNRPFTANEQARIEIARYRCFLLGLPKELLGETPEEIVRLMLARQATLRSGFDDATCGSLVRGTLEAELTHEPTPLGRIDRELERSFAKFFFIRHFLKGDTARAKAMGVSYTFRDRNLAVVTAARIFSQLRLFRTLSNIPVVRDVADRHLVGKLHGLLKRYGHAEFASDGSKVGRPHG</sequence>
<dbReference type="AlphaFoldDB" id="A0A081CTM5"/>
<dbReference type="RefSeq" id="WP_045229533.1">
    <property type="nucleotide sequence ID" value="NZ_BBJU01000007.1"/>
</dbReference>
<organism evidence="2 3">
    <name type="scientific">Agrobacterium rubi TR3 = NBRC 13261</name>
    <dbReference type="NCBI Taxonomy" id="1368415"/>
    <lineage>
        <taxon>Bacteria</taxon>
        <taxon>Pseudomonadati</taxon>
        <taxon>Pseudomonadota</taxon>
        <taxon>Alphaproteobacteria</taxon>
        <taxon>Hyphomicrobiales</taxon>
        <taxon>Rhizobiaceae</taxon>
        <taxon>Rhizobium/Agrobacterium group</taxon>
        <taxon>Agrobacterium</taxon>
    </lineage>
</organism>
<dbReference type="PANTHER" id="PTHR37539">
    <property type="entry name" value="SECRETED PROTEIN-RELATED"/>
    <property type="match status" value="1"/>
</dbReference>
<reference evidence="2 3" key="1">
    <citation type="submission" date="2014-08" db="EMBL/GenBank/DDBJ databases">
        <title>Whole genome shotgun sequence of Rhizobium rubi NBRC 13261.</title>
        <authorList>
            <person name="Katano-Makiyama Y."/>
            <person name="Hosoyama A."/>
            <person name="Hashimoto M."/>
            <person name="Hosoyama Y."/>
            <person name="Noguchi M."/>
            <person name="Tsuchikane K."/>
            <person name="Uohara A."/>
            <person name="Ohji S."/>
            <person name="Ichikawa N."/>
            <person name="Kimura A."/>
            <person name="Yamazoe A."/>
            <person name="Fujita N."/>
        </authorList>
    </citation>
    <scope>NUCLEOTIDE SEQUENCE [LARGE SCALE GENOMIC DNA]</scope>
    <source>
        <strain evidence="2 3">NBRC 13261</strain>
    </source>
</reference>
<dbReference type="EMBL" id="BBJU01000007">
    <property type="protein sequence ID" value="GAK70021.1"/>
    <property type="molecule type" value="Genomic_DNA"/>
</dbReference>
<evidence type="ECO:0000313" key="2">
    <source>
        <dbReference type="EMBL" id="GAK70021.1"/>
    </source>
</evidence>
<accession>A0A081CTM5</accession>
<dbReference type="PANTHER" id="PTHR37539:SF1">
    <property type="entry name" value="ER-BOUND OXYGENASE MPAB_MPAB'_RUBBER OXYGENASE CATALYTIC DOMAIN-CONTAINING PROTEIN"/>
    <property type="match status" value="1"/>
</dbReference>
<dbReference type="InterPro" id="IPR018713">
    <property type="entry name" value="MPAB/Lcp_cat_dom"/>
</dbReference>
<feature type="domain" description="ER-bound oxygenase mpaB/mpaB'/Rubber oxygenase catalytic" evidence="1">
    <location>
        <begin position="149"/>
        <end position="310"/>
    </location>
</feature>
<name>A0A081CTM5_9HYPH</name>
<dbReference type="Pfam" id="PF09995">
    <property type="entry name" value="MPAB_Lcp_cat"/>
    <property type="match status" value="1"/>
</dbReference>
<evidence type="ECO:0000313" key="3">
    <source>
        <dbReference type="Proteomes" id="UP000028701"/>
    </source>
</evidence>
<proteinExistence type="predicted"/>
<dbReference type="OrthoDB" id="7614910at2"/>
<dbReference type="Proteomes" id="UP000028701">
    <property type="component" value="Unassembled WGS sequence"/>
</dbReference>
<dbReference type="InterPro" id="IPR037473">
    <property type="entry name" value="Lcp-like"/>
</dbReference>
<dbReference type="GO" id="GO:0016491">
    <property type="term" value="F:oxidoreductase activity"/>
    <property type="evidence" value="ECO:0007669"/>
    <property type="project" value="InterPro"/>
</dbReference>
<gene>
    <name evidence="2" type="ORF">RRU01S_07_05500</name>
</gene>